<dbReference type="PROSITE" id="PS51257">
    <property type="entry name" value="PROKAR_LIPOPROTEIN"/>
    <property type="match status" value="1"/>
</dbReference>
<accession>A0A090E2A2</accession>
<feature type="signal peptide" evidence="1">
    <location>
        <begin position="1"/>
        <end position="19"/>
    </location>
</feature>
<sequence length="112" mass="12779">MAKLLPMALKQFVIHSAIAACNLAHIVERIGNLTNAIGDFLEALASVGVNFQEACYPTRCDTEGQIACQPERPRLFRERFKFSRPQSHTDYFIAEWVYYRDAPSSTNKRIIE</sequence>
<reference evidence="3" key="1">
    <citation type="submission" date="2014-08" db="EMBL/GenBank/DDBJ databases">
        <authorList>
            <person name="Moulin L."/>
        </authorList>
    </citation>
    <scope>NUCLEOTIDE SEQUENCE [LARGE SCALE GENOMIC DNA]</scope>
</reference>
<evidence type="ECO:0000313" key="3">
    <source>
        <dbReference type="Proteomes" id="UP000045285"/>
    </source>
</evidence>
<name>A0A090E2A2_MESPL</name>
<dbReference type="EMBL" id="CCMZ01000028">
    <property type="protein sequence ID" value="CDX20908.1"/>
    <property type="molecule type" value="Genomic_DNA"/>
</dbReference>
<organism evidence="2 3">
    <name type="scientific">Mesorhizobium plurifarium</name>
    <dbReference type="NCBI Taxonomy" id="69974"/>
    <lineage>
        <taxon>Bacteria</taxon>
        <taxon>Pseudomonadati</taxon>
        <taxon>Pseudomonadota</taxon>
        <taxon>Alphaproteobacteria</taxon>
        <taxon>Hyphomicrobiales</taxon>
        <taxon>Phyllobacteriaceae</taxon>
        <taxon>Mesorhizobium</taxon>
    </lineage>
</organism>
<keyword evidence="3" id="KW-1185">Reference proteome</keyword>
<dbReference type="AlphaFoldDB" id="A0A090E2A2"/>
<feature type="chain" id="PRO_5001854520" evidence="1">
    <location>
        <begin position="20"/>
        <end position="112"/>
    </location>
</feature>
<dbReference type="Proteomes" id="UP000045285">
    <property type="component" value="Unassembled WGS sequence"/>
</dbReference>
<protein>
    <submittedName>
        <fullName evidence="2">Uncharacterized protein</fullName>
    </submittedName>
</protein>
<keyword evidence="1" id="KW-0732">Signal</keyword>
<evidence type="ECO:0000313" key="2">
    <source>
        <dbReference type="EMBL" id="CDX20908.1"/>
    </source>
</evidence>
<evidence type="ECO:0000256" key="1">
    <source>
        <dbReference type="SAM" id="SignalP"/>
    </source>
</evidence>
<proteinExistence type="predicted"/>
<gene>
    <name evidence="2" type="ORF">MPL3356_340091</name>
</gene>